<dbReference type="InterPro" id="IPR045851">
    <property type="entry name" value="AMP-bd_C_sf"/>
</dbReference>
<keyword evidence="2" id="KW-1185">Reference proteome</keyword>
<dbReference type="GO" id="GO:0043041">
    <property type="term" value="P:amino acid activation for nonribosomal peptide biosynthetic process"/>
    <property type="evidence" value="ECO:0007669"/>
    <property type="project" value="TreeGrafter"/>
</dbReference>
<comment type="caution">
    <text evidence="1">The sequence shown here is derived from an EMBL/GenBank/DDBJ whole genome shotgun (WGS) entry which is preliminary data.</text>
</comment>
<dbReference type="InterPro" id="IPR042099">
    <property type="entry name" value="ANL_N_sf"/>
</dbReference>
<dbReference type="SUPFAM" id="SSF56801">
    <property type="entry name" value="Acetyl-CoA synthetase-like"/>
    <property type="match status" value="1"/>
</dbReference>
<feature type="non-terminal residue" evidence="1">
    <location>
        <position position="95"/>
    </location>
</feature>
<dbReference type="Gene3D" id="3.30.300.30">
    <property type="match status" value="1"/>
</dbReference>
<dbReference type="PANTHER" id="PTHR45527:SF1">
    <property type="entry name" value="FATTY ACID SYNTHASE"/>
    <property type="match status" value="1"/>
</dbReference>
<dbReference type="OrthoDB" id="2472181at2"/>
<protein>
    <submittedName>
        <fullName evidence="1">AMP-binding protein</fullName>
    </submittedName>
</protein>
<gene>
    <name evidence="1" type="ORF">FRZ00_33705</name>
</gene>
<dbReference type="RefSeq" id="WP_152266151.1">
    <property type="nucleotide sequence ID" value="NZ_VOKX01000134.1"/>
</dbReference>
<reference evidence="1 2" key="1">
    <citation type="journal article" date="2019" name="Microb. Cell Fact.">
        <title>Exploring novel herbicidin analogues by transcriptional regulator overexpression and MS/MS molecular networking.</title>
        <authorList>
            <person name="Shi Y."/>
            <person name="Gu R."/>
            <person name="Li Y."/>
            <person name="Wang X."/>
            <person name="Ren W."/>
            <person name="Li X."/>
            <person name="Wang L."/>
            <person name="Xie Y."/>
            <person name="Hong B."/>
        </authorList>
    </citation>
    <scope>NUCLEOTIDE SEQUENCE [LARGE SCALE GENOMIC DNA]</scope>
    <source>
        <strain evidence="1 2">US-43</strain>
    </source>
</reference>
<dbReference type="GO" id="GO:0005737">
    <property type="term" value="C:cytoplasm"/>
    <property type="evidence" value="ECO:0007669"/>
    <property type="project" value="TreeGrafter"/>
</dbReference>
<dbReference type="AlphaFoldDB" id="A0A5N5VXA0"/>
<feature type="non-terminal residue" evidence="1">
    <location>
        <position position="1"/>
    </location>
</feature>
<proteinExistence type="predicted"/>
<sequence>FGEPGARMYRTGDVVRWRGDGLLDFLGRVDDQVKVRGYRVEPGEIEDALTADASVARAAVVVREDTPGVKRLAAYLVPAAGAVDVTALRRSLAAR</sequence>
<accession>A0A5N5VXA0</accession>
<dbReference type="GO" id="GO:0044550">
    <property type="term" value="P:secondary metabolite biosynthetic process"/>
    <property type="evidence" value="ECO:0007669"/>
    <property type="project" value="TreeGrafter"/>
</dbReference>
<dbReference type="GO" id="GO:0031177">
    <property type="term" value="F:phosphopantetheine binding"/>
    <property type="evidence" value="ECO:0007669"/>
    <property type="project" value="TreeGrafter"/>
</dbReference>
<organism evidence="1 2">
    <name type="scientific">Streptomyces mobaraensis</name>
    <name type="common">Streptoverticillium mobaraense</name>
    <dbReference type="NCBI Taxonomy" id="35621"/>
    <lineage>
        <taxon>Bacteria</taxon>
        <taxon>Bacillati</taxon>
        <taxon>Actinomycetota</taxon>
        <taxon>Actinomycetes</taxon>
        <taxon>Kitasatosporales</taxon>
        <taxon>Streptomycetaceae</taxon>
        <taxon>Streptomyces</taxon>
    </lineage>
</organism>
<dbReference type="PANTHER" id="PTHR45527">
    <property type="entry name" value="NONRIBOSOMAL PEPTIDE SYNTHETASE"/>
    <property type="match status" value="1"/>
</dbReference>
<name>A0A5N5VXA0_STRMB</name>
<dbReference type="Proteomes" id="UP000327000">
    <property type="component" value="Unassembled WGS sequence"/>
</dbReference>
<dbReference type="EMBL" id="VOKX01000134">
    <property type="protein sequence ID" value="KAB7833481.1"/>
    <property type="molecule type" value="Genomic_DNA"/>
</dbReference>
<evidence type="ECO:0000313" key="1">
    <source>
        <dbReference type="EMBL" id="KAB7833481.1"/>
    </source>
</evidence>
<evidence type="ECO:0000313" key="2">
    <source>
        <dbReference type="Proteomes" id="UP000327000"/>
    </source>
</evidence>
<dbReference type="Gene3D" id="3.40.50.12780">
    <property type="entry name" value="N-terminal domain of ligase-like"/>
    <property type="match status" value="1"/>
</dbReference>